<organism evidence="1">
    <name type="scientific">Lygus hesperus</name>
    <name type="common">Western plant bug</name>
    <dbReference type="NCBI Taxonomy" id="30085"/>
    <lineage>
        <taxon>Eukaryota</taxon>
        <taxon>Metazoa</taxon>
        <taxon>Ecdysozoa</taxon>
        <taxon>Arthropoda</taxon>
        <taxon>Hexapoda</taxon>
        <taxon>Insecta</taxon>
        <taxon>Pterygota</taxon>
        <taxon>Neoptera</taxon>
        <taxon>Paraneoptera</taxon>
        <taxon>Hemiptera</taxon>
        <taxon>Heteroptera</taxon>
        <taxon>Panheteroptera</taxon>
        <taxon>Cimicomorpha</taxon>
        <taxon>Miridae</taxon>
        <taxon>Mirini</taxon>
        <taxon>Lygus</taxon>
    </lineage>
</organism>
<dbReference type="AlphaFoldDB" id="A0A146LDS3"/>
<sequence>MNWQGERVRNGLTLATWKLSGRSVSMISWSLRCCWVTEDRKPSRTPLKVNFFISPDSRIYPSNENKHVETKNCQHMSETRKCSFKTMRRSEGVVYQLCQPLLSVNRYVGDDIPWKENRRATPGLQRPEIHRSIT</sequence>
<protein>
    <submittedName>
        <fullName evidence="1">Uncharacterized protein</fullName>
    </submittedName>
</protein>
<proteinExistence type="predicted"/>
<gene>
    <name evidence="1" type="ORF">g.76695</name>
</gene>
<feature type="non-terminal residue" evidence="1">
    <location>
        <position position="134"/>
    </location>
</feature>
<accession>A0A146LDS3</accession>
<dbReference type="EMBL" id="GDHC01012251">
    <property type="protein sequence ID" value="JAQ06378.1"/>
    <property type="molecule type" value="Transcribed_RNA"/>
</dbReference>
<reference evidence="1" key="1">
    <citation type="journal article" date="2016" name="Gigascience">
        <title>De novo construction of an expanded transcriptome assembly for the western tarnished plant bug, Lygus hesperus.</title>
        <authorList>
            <person name="Tassone E.E."/>
            <person name="Geib S.M."/>
            <person name="Hall B."/>
            <person name="Fabrick J.A."/>
            <person name="Brent C.S."/>
            <person name="Hull J.J."/>
        </authorList>
    </citation>
    <scope>NUCLEOTIDE SEQUENCE</scope>
</reference>
<evidence type="ECO:0000313" key="1">
    <source>
        <dbReference type="EMBL" id="JAQ06378.1"/>
    </source>
</evidence>
<name>A0A146LDS3_LYGHE</name>